<protein>
    <recommendedName>
        <fullName evidence="4">BZIP domain-containing protein</fullName>
    </recommendedName>
</protein>
<dbReference type="PANTHER" id="PTHR40621:SF6">
    <property type="entry name" value="AP-1-LIKE TRANSCRIPTION FACTOR YAP1-RELATED"/>
    <property type="match status" value="1"/>
</dbReference>
<feature type="coiled-coil region" evidence="3">
    <location>
        <begin position="133"/>
        <end position="167"/>
    </location>
</feature>
<accession>A0A8H7WF81</accession>
<evidence type="ECO:0000256" key="3">
    <source>
        <dbReference type="SAM" id="Coils"/>
    </source>
</evidence>
<dbReference type="PROSITE" id="PS00036">
    <property type="entry name" value="BZIP_BASIC"/>
    <property type="match status" value="1"/>
</dbReference>
<evidence type="ECO:0000256" key="1">
    <source>
        <dbReference type="ARBA" id="ARBA00004123"/>
    </source>
</evidence>
<keyword evidence="2" id="KW-0539">Nucleus</keyword>
<dbReference type="Proteomes" id="UP000664132">
    <property type="component" value="Unassembled WGS sequence"/>
</dbReference>
<organism evidence="5 6">
    <name type="scientific">Cadophora malorum</name>
    <dbReference type="NCBI Taxonomy" id="108018"/>
    <lineage>
        <taxon>Eukaryota</taxon>
        <taxon>Fungi</taxon>
        <taxon>Dikarya</taxon>
        <taxon>Ascomycota</taxon>
        <taxon>Pezizomycotina</taxon>
        <taxon>Leotiomycetes</taxon>
        <taxon>Helotiales</taxon>
        <taxon>Ploettnerulaceae</taxon>
        <taxon>Cadophora</taxon>
    </lineage>
</organism>
<dbReference type="PANTHER" id="PTHR40621">
    <property type="entry name" value="TRANSCRIPTION FACTOR KAPC-RELATED"/>
    <property type="match status" value="1"/>
</dbReference>
<dbReference type="SUPFAM" id="SSF57959">
    <property type="entry name" value="Leucine zipper domain"/>
    <property type="match status" value="1"/>
</dbReference>
<proteinExistence type="predicted"/>
<evidence type="ECO:0000256" key="2">
    <source>
        <dbReference type="ARBA" id="ARBA00023242"/>
    </source>
</evidence>
<dbReference type="InterPro" id="IPR046347">
    <property type="entry name" value="bZIP_sf"/>
</dbReference>
<comment type="subcellular location">
    <subcellularLocation>
        <location evidence="1">Nucleus</location>
    </subcellularLocation>
</comment>
<dbReference type="GO" id="GO:0090575">
    <property type="term" value="C:RNA polymerase II transcription regulator complex"/>
    <property type="evidence" value="ECO:0007669"/>
    <property type="project" value="TreeGrafter"/>
</dbReference>
<evidence type="ECO:0000259" key="4">
    <source>
        <dbReference type="PROSITE" id="PS00036"/>
    </source>
</evidence>
<dbReference type="InterPro" id="IPR004827">
    <property type="entry name" value="bZIP"/>
</dbReference>
<dbReference type="InterPro" id="IPR050936">
    <property type="entry name" value="AP-1-like"/>
</dbReference>
<feature type="domain" description="BZIP" evidence="4">
    <location>
        <begin position="120"/>
        <end position="135"/>
    </location>
</feature>
<dbReference type="AlphaFoldDB" id="A0A8H7WF81"/>
<name>A0A8H7WF81_9HELO</name>
<evidence type="ECO:0000313" key="6">
    <source>
        <dbReference type="Proteomes" id="UP000664132"/>
    </source>
</evidence>
<gene>
    <name evidence="5" type="ORF">IFR04_003104</name>
</gene>
<evidence type="ECO:0000313" key="5">
    <source>
        <dbReference type="EMBL" id="KAG4423808.1"/>
    </source>
</evidence>
<keyword evidence="6" id="KW-1185">Reference proteome</keyword>
<keyword evidence="3" id="KW-0175">Coiled coil</keyword>
<dbReference type="OrthoDB" id="2593073at2759"/>
<dbReference type="EMBL" id="JAFJYH010000029">
    <property type="protein sequence ID" value="KAG4423808.1"/>
    <property type="molecule type" value="Genomic_DNA"/>
</dbReference>
<dbReference type="GO" id="GO:0000976">
    <property type="term" value="F:transcription cis-regulatory region binding"/>
    <property type="evidence" value="ECO:0007669"/>
    <property type="project" value="InterPro"/>
</dbReference>
<dbReference type="GO" id="GO:0001228">
    <property type="term" value="F:DNA-binding transcription activator activity, RNA polymerase II-specific"/>
    <property type="evidence" value="ECO:0007669"/>
    <property type="project" value="TreeGrafter"/>
</dbReference>
<sequence length="206" mass="23170">MAGKQLNGLLFNKYLLRKDLSMNLKVYDPSLDIFSVAAEISEDDLTAFMNQGSYSMNCVTQSEPPVPVVTVEEQVDPPQPPPGDALVPVELAVEELIENYDRKRGNYATQKAAPSQNLIRRREQNRISQRTFREKRAKELANLEGKLRQLEQSHIELLRSHEALQQKVAAAIELLGTGSKDRPKESIKETGLRTLLNDDWEGIGSL</sequence>
<reference evidence="5" key="1">
    <citation type="submission" date="2021-02" db="EMBL/GenBank/DDBJ databases">
        <title>Genome sequence Cadophora malorum strain M34.</title>
        <authorList>
            <person name="Stefanovic E."/>
            <person name="Vu D."/>
            <person name="Scully C."/>
            <person name="Dijksterhuis J."/>
            <person name="Roader J."/>
            <person name="Houbraken J."/>
        </authorList>
    </citation>
    <scope>NUCLEOTIDE SEQUENCE</scope>
    <source>
        <strain evidence="5">M34</strain>
    </source>
</reference>
<dbReference type="CDD" id="cd14688">
    <property type="entry name" value="bZIP_YAP"/>
    <property type="match status" value="1"/>
</dbReference>
<dbReference type="Gene3D" id="1.20.5.170">
    <property type="match status" value="1"/>
</dbReference>
<comment type="caution">
    <text evidence="5">The sequence shown here is derived from an EMBL/GenBank/DDBJ whole genome shotgun (WGS) entry which is preliminary data.</text>
</comment>
<dbReference type="SMART" id="SM00338">
    <property type="entry name" value="BRLZ"/>
    <property type="match status" value="1"/>
</dbReference>